<dbReference type="Proteomes" id="UP000249873">
    <property type="component" value="Chromosome"/>
</dbReference>
<organism evidence="2 3">
    <name type="scientific">Arcticibacterium luteifluviistationis</name>
    <dbReference type="NCBI Taxonomy" id="1784714"/>
    <lineage>
        <taxon>Bacteria</taxon>
        <taxon>Pseudomonadati</taxon>
        <taxon>Bacteroidota</taxon>
        <taxon>Cytophagia</taxon>
        <taxon>Cytophagales</taxon>
        <taxon>Leadbetterellaceae</taxon>
        <taxon>Arcticibacterium</taxon>
    </lineage>
</organism>
<dbReference type="OrthoDB" id="9764212at2"/>
<accession>A0A2Z4GGM5</accession>
<sequence>MIKYQVRARQLVDLVSEIKRDKLILSPPFQRNLVWRTLHKVDFIKTILLGFPFPQIFLAKGELNAEELTTTSVVVDGQQRMNSILEFIDNEFKVDGKYYRELSKEDRDNFLKYEIAIIELDMESDDPQIIDIFQRLNRTFYSLTKIEKLASEYASSEFMLVAKLISNEISFDADSKKILDTGIPEEFKIWAKSVDFFQFRELIIERPIFTPYEISRKVHLMFALNILGTAERGIFNRNIKDSILDEYKESFESKDAIVDKLNRVGILYNSLKFRKTSYLYNKANFFTLVIVLYNNLEAVLEMSKSHLKEKLLQFEENAPEDYKLAAKEGVNNRKERLLRNFAIENLLLK</sequence>
<protein>
    <submittedName>
        <fullName evidence="2">DUF262 domain-containing protein</fullName>
    </submittedName>
</protein>
<dbReference type="PANTHER" id="PTHR39639:SF1">
    <property type="entry name" value="DUF262 DOMAIN-CONTAINING PROTEIN"/>
    <property type="match status" value="1"/>
</dbReference>
<gene>
    <name evidence="2" type="ORF">DJ013_21145</name>
</gene>
<evidence type="ECO:0000313" key="3">
    <source>
        <dbReference type="Proteomes" id="UP000249873"/>
    </source>
</evidence>
<name>A0A2Z4GGM5_9BACT</name>
<evidence type="ECO:0000259" key="1">
    <source>
        <dbReference type="Pfam" id="PF03235"/>
    </source>
</evidence>
<dbReference type="PANTHER" id="PTHR39639">
    <property type="entry name" value="CHROMOSOME 16, WHOLE GENOME SHOTGUN SEQUENCE"/>
    <property type="match status" value="1"/>
</dbReference>
<evidence type="ECO:0000313" key="2">
    <source>
        <dbReference type="EMBL" id="AWW00553.1"/>
    </source>
</evidence>
<dbReference type="InterPro" id="IPR004919">
    <property type="entry name" value="GmrSD_N"/>
</dbReference>
<dbReference type="KEGG" id="als:DJ013_21145"/>
<dbReference type="Pfam" id="PF03235">
    <property type="entry name" value="GmrSD_N"/>
    <property type="match status" value="1"/>
</dbReference>
<dbReference type="AlphaFoldDB" id="A0A2Z4GGM5"/>
<dbReference type="EMBL" id="CP029480">
    <property type="protein sequence ID" value="AWW00553.1"/>
    <property type="molecule type" value="Genomic_DNA"/>
</dbReference>
<dbReference type="RefSeq" id="WP_111373919.1">
    <property type="nucleotide sequence ID" value="NZ_CP029480.1"/>
</dbReference>
<reference evidence="2 3" key="1">
    <citation type="submission" date="2018-05" db="EMBL/GenBank/DDBJ databases">
        <title>Complete genome sequence of Arcticibacterium luteifluviistationis SM1504T, a cytophagaceae bacterium isolated from Arctic surface seawater.</title>
        <authorList>
            <person name="Li Y."/>
            <person name="Qin Q.-L."/>
        </authorList>
    </citation>
    <scope>NUCLEOTIDE SEQUENCE [LARGE SCALE GENOMIC DNA]</scope>
    <source>
        <strain evidence="2 3">SM1504</strain>
    </source>
</reference>
<feature type="domain" description="GmrSD restriction endonucleases N-terminal" evidence="1">
    <location>
        <begin position="13"/>
        <end position="153"/>
    </location>
</feature>
<keyword evidence="3" id="KW-1185">Reference proteome</keyword>
<proteinExistence type="predicted"/>